<reference evidence="2" key="1">
    <citation type="submission" date="2023-03" db="EMBL/GenBank/DDBJ databases">
        <authorList>
            <person name="Julca I."/>
        </authorList>
    </citation>
    <scope>NUCLEOTIDE SEQUENCE</scope>
</reference>
<dbReference type="AlphaFoldDB" id="A0AAV1DH91"/>
<sequence>MVRVEEDAGSTTSSGHQHSLGDDTLLAEFQRRREKRKTGKSHGGEPRKGPTKERLVLGASQPDPKKQNNTNLLLEKEDIPPPRNTPTATKRLEDQKLAKIEAELKKLGNDSDQQQRIRRERYPAFDTALEEFDAIYQRRGAEENPDPPSVEILEGEQGKPLRRTKAHNRLEFNWDRRSPRRGEYRHDYEPHRDHNNIEGNYDQEYHHRPRYSPQRQQKHNWHRENPPYFQGDQQGTRDQNILIREEMRKIIGIGLDRSPFFPSIRDIPKPRDFDFPKEFKPYSGDTDVSQWLQGMSKS</sequence>
<proteinExistence type="predicted"/>
<feature type="compositionally biased region" description="Polar residues" evidence="1">
    <location>
        <begin position="286"/>
        <end position="298"/>
    </location>
</feature>
<keyword evidence="3" id="KW-1185">Reference proteome</keyword>
<evidence type="ECO:0000256" key="1">
    <source>
        <dbReference type="SAM" id="MobiDB-lite"/>
    </source>
</evidence>
<dbReference type="Proteomes" id="UP001161247">
    <property type="component" value="Chromosome 5"/>
</dbReference>
<dbReference type="EMBL" id="OX459122">
    <property type="protein sequence ID" value="CAI9106410.1"/>
    <property type="molecule type" value="Genomic_DNA"/>
</dbReference>
<accession>A0AAV1DH91</accession>
<protein>
    <submittedName>
        <fullName evidence="2">OLC1v1005559C1</fullName>
    </submittedName>
</protein>
<feature type="region of interest" description="Disordered" evidence="1">
    <location>
        <begin position="1"/>
        <end position="93"/>
    </location>
</feature>
<feature type="region of interest" description="Disordered" evidence="1">
    <location>
        <begin position="215"/>
        <end position="236"/>
    </location>
</feature>
<organism evidence="2 3">
    <name type="scientific">Oldenlandia corymbosa var. corymbosa</name>
    <dbReference type="NCBI Taxonomy" id="529605"/>
    <lineage>
        <taxon>Eukaryota</taxon>
        <taxon>Viridiplantae</taxon>
        <taxon>Streptophyta</taxon>
        <taxon>Embryophyta</taxon>
        <taxon>Tracheophyta</taxon>
        <taxon>Spermatophyta</taxon>
        <taxon>Magnoliopsida</taxon>
        <taxon>eudicotyledons</taxon>
        <taxon>Gunneridae</taxon>
        <taxon>Pentapetalae</taxon>
        <taxon>asterids</taxon>
        <taxon>lamiids</taxon>
        <taxon>Gentianales</taxon>
        <taxon>Rubiaceae</taxon>
        <taxon>Rubioideae</taxon>
        <taxon>Spermacoceae</taxon>
        <taxon>Hedyotis-Oldenlandia complex</taxon>
        <taxon>Oldenlandia</taxon>
    </lineage>
</organism>
<evidence type="ECO:0000313" key="3">
    <source>
        <dbReference type="Proteomes" id="UP001161247"/>
    </source>
</evidence>
<evidence type="ECO:0000313" key="2">
    <source>
        <dbReference type="EMBL" id="CAI9106410.1"/>
    </source>
</evidence>
<gene>
    <name evidence="2" type="ORF">OLC1_LOCUS14909</name>
</gene>
<feature type="region of interest" description="Disordered" evidence="1">
    <location>
        <begin position="275"/>
        <end position="298"/>
    </location>
</feature>
<feature type="compositionally biased region" description="Basic and acidic residues" evidence="1">
    <location>
        <begin position="42"/>
        <end position="55"/>
    </location>
</feature>
<name>A0AAV1DH91_OLDCO</name>